<name>A0A9D9E5T9_9LACO</name>
<evidence type="ECO:0000313" key="1">
    <source>
        <dbReference type="EMBL" id="MBO8441874.1"/>
    </source>
</evidence>
<accession>A0A9D9E5T9</accession>
<dbReference type="Proteomes" id="UP000823614">
    <property type="component" value="Unassembled WGS sequence"/>
</dbReference>
<reference evidence="1" key="2">
    <citation type="journal article" date="2021" name="PeerJ">
        <title>Extensive microbial diversity within the chicken gut microbiome revealed by metagenomics and culture.</title>
        <authorList>
            <person name="Gilroy R."/>
            <person name="Ravi A."/>
            <person name="Getino M."/>
            <person name="Pursley I."/>
            <person name="Horton D.L."/>
            <person name="Alikhan N.F."/>
            <person name="Baker D."/>
            <person name="Gharbi K."/>
            <person name="Hall N."/>
            <person name="Watson M."/>
            <person name="Adriaenssens E.M."/>
            <person name="Foster-Nyarko E."/>
            <person name="Jarju S."/>
            <person name="Secka A."/>
            <person name="Antonio M."/>
            <person name="Oren A."/>
            <person name="Chaudhuri R.R."/>
            <person name="La Ragione R."/>
            <person name="Hildebrand F."/>
            <person name="Pallen M.J."/>
        </authorList>
    </citation>
    <scope>NUCLEOTIDE SEQUENCE</scope>
    <source>
        <strain evidence="1">C6-149</strain>
    </source>
</reference>
<dbReference type="EMBL" id="JADIMP010000089">
    <property type="protein sequence ID" value="MBO8441874.1"/>
    <property type="molecule type" value="Genomic_DNA"/>
</dbReference>
<organism evidence="1 2">
    <name type="scientific">Candidatus Gallilactobacillus intestinavium</name>
    <dbReference type="NCBI Taxonomy" id="2840838"/>
    <lineage>
        <taxon>Bacteria</taxon>
        <taxon>Bacillati</taxon>
        <taxon>Bacillota</taxon>
        <taxon>Bacilli</taxon>
        <taxon>Lactobacillales</taxon>
        <taxon>Lactobacillaceae</taxon>
        <taxon>Lactobacillaceae incertae sedis</taxon>
        <taxon>Candidatus Gallilactobacillus</taxon>
    </lineage>
</organism>
<dbReference type="AlphaFoldDB" id="A0A9D9E5T9"/>
<reference evidence="1" key="1">
    <citation type="submission" date="2020-10" db="EMBL/GenBank/DDBJ databases">
        <authorList>
            <person name="Gilroy R."/>
        </authorList>
    </citation>
    <scope>NUCLEOTIDE SEQUENCE</scope>
    <source>
        <strain evidence="1">C6-149</strain>
    </source>
</reference>
<comment type="caution">
    <text evidence="1">The sequence shown here is derived from an EMBL/GenBank/DDBJ whole genome shotgun (WGS) entry which is preliminary data.</text>
</comment>
<evidence type="ECO:0008006" key="3">
    <source>
        <dbReference type="Google" id="ProtNLM"/>
    </source>
</evidence>
<gene>
    <name evidence="1" type="ORF">IAA89_05540</name>
</gene>
<protein>
    <recommendedName>
        <fullName evidence="3">RibT protein</fullName>
    </recommendedName>
</protein>
<evidence type="ECO:0000313" key="2">
    <source>
        <dbReference type="Proteomes" id="UP000823614"/>
    </source>
</evidence>
<proteinExistence type="predicted"/>
<sequence length="125" mass="14925">MLVEYRNNYQKIALGLLSYVPKIADYQDIHKTLNWYLSQNDRRLFLWKNEVNNFTGIIGIQFIENYVLLRIIVMSAQENRLMDKVRVLNALQDLFPDKKILGTMENVDLITQWEHIINNEEHTNE</sequence>